<name>A0A6M2YSS9_9CAUD</name>
<dbReference type="GeneID" id="63911491"/>
<protein>
    <submittedName>
        <fullName evidence="1">Uncharacterized protein</fullName>
    </submittedName>
</protein>
<proteinExistence type="predicted"/>
<dbReference type="Proteomes" id="UP000501191">
    <property type="component" value="Segment"/>
</dbReference>
<accession>A0A6M2YSS9</accession>
<organism evidence="1 2">
    <name type="scientific">Mycobacterium phage Weirdo19</name>
    <dbReference type="NCBI Taxonomy" id="2601610"/>
    <lineage>
        <taxon>Viruses</taxon>
        <taxon>Duplodnaviria</taxon>
        <taxon>Heunggongvirae</taxon>
        <taxon>Uroviricota</taxon>
        <taxon>Caudoviricetes</taxon>
        <taxon>Rosariovirus</taxon>
        <taxon>Rosariovirus Weirdo19ES</taxon>
    </lineage>
</organism>
<dbReference type="KEGG" id="vg:63911491"/>
<keyword evidence="2" id="KW-1185">Reference proteome</keyword>
<reference evidence="1 2" key="1">
    <citation type="journal article" date="2020" name="PLoS ONE">
        <title>Weirdo19ES is a novel singleton mycobacteriophage that selects for glycolipid deficient phage-resistant M. smegmatis mutants.</title>
        <authorList>
            <person name="Suarez C.A."/>
            <person name="Franceschelli J.J."/>
            <person name="Tasselli S.E."/>
            <person name="Morbidoni H.R."/>
        </authorList>
    </citation>
    <scope>NUCLEOTIDE SEQUENCE [LARGE SCALE GENOMIC DNA]</scope>
</reference>
<dbReference type="EMBL" id="MN103533">
    <property type="protein sequence ID" value="QEA10823.1"/>
    <property type="molecule type" value="Genomic_DNA"/>
</dbReference>
<sequence length="162" mass="18020">MIRIYVTEGDNRKWTVTETDGGNGRVLVSSTSQGYERRARAEEIAHRIAPRGNEAVELVVRSRTGAILHRETIHDPSEVAEPRKVMVVARSVARARELAANLGLLTHRPHLVGRRGLQWAGRGIAELDVVILDEHMPALSPRDLASVLPPLTGEVYRLERVQ</sequence>
<evidence type="ECO:0000313" key="2">
    <source>
        <dbReference type="Proteomes" id="UP000501191"/>
    </source>
</evidence>
<dbReference type="RefSeq" id="YP_010050756.1">
    <property type="nucleotide sequence ID" value="NC_054433.1"/>
</dbReference>
<evidence type="ECO:0000313" key="1">
    <source>
        <dbReference type="EMBL" id="QEA10823.1"/>
    </source>
</evidence>